<sequence length="308" mass="34609">MRHLQTLRLIEAVAKAGSIRKAAEDMNITSSALNRRIQGFEEEFGAPVFERLPRGVRLNPAGELLIQHIRGQIAELERVRGQVADLSGLRRGHVSIACSQALQPYFMPAQIAAYRAEHPGVSFTVRVRDREAAEEDLRAFESDLALVFEPAHLGDFDVLLTVEQPTYAVMAKNHPLANKEKLRLRDCLGYPHVVPPKRIGIRYLLDLAVARMSQKLESTIEADSFEFMRHYVQNEMAVGFQFPIGLNIDKDERLVFRALPKSDVAYGNLTLMQMKGRTLPVASARFANQLAMALSESWQAFSPDRRSG</sequence>
<dbReference type="CDD" id="cd05466">
    <property type="entry name" value="PBP2_LTTR_substrate"/>
    <property type="match status" value="1"/>
</dbReference>
<dbReference type="InterPro" id="IPR000847">
    <property type="entry name" value="LysR_HTH_N"/>
</dbReference>
<dbReference type="Gene3D" id="1.10.10.10">
    <property type="entry name" value="Winged helix-like DNA-binding domain superfamily/Winged helix DNA-binding domain"/>
    <property type="match status" value="1"/>
</dbReference>
<dbReference type="InterPro" id="IPR036388">
    <property type="entry name" value="WH-like_DNA-bd_sf"/>
</dbReference>
<evidence type="ECO:0000256" key="1">
    <source>
        <dbReference type="ARBA" id="ARBA00009437"/>
    </source>
</evidence>
<keyword evidence="4" id="KW-0804">Transcription</keyword>
<keyword evidence="2" id="KW-0805">Transcription regulation</keyword>
<evidence type="ECO:0000259" key="5">
    <source>
        <dbReference type="PROSITE" id="PS50931"/>
    </source>
</evidence>
<dbReference type="Gene3D" id="3.40.190.290">
    <property type="match status" value="1"/>
</dbReference>
<dbReference type="GO" id="GO:0005829">
    <property type="term" value="C:cytosol"/>
    <property type="evidence" value="ECO:0007669"/>
    <property type="project" value="TreeGrafter"/>
</dbReference>
<dbReference type="EMBL" id="JAEKJZ010000004">
    <property type="protein sequence ID" value="MBN9672311.1"/>
    <property type="molecule type" value="Genomic_DNA"/>
</dbReference>
<proteinExistence type="inferred from homology"/>
<keyword evidence="3" id="KW-0238">DNA-binding</keyword>
<dbReference type="InterPro" id="IPR050950">
    <property type="entry name" value="HTH-type_LysR_regulators"/>
</dbReference>
<dbReference type="GO" id="GO:0003677">
    <property type="term" value="F:DNA binding"/>
    <property type="evidence" value="ECO:0007669"/>
    <property type="project" value="UniProtKB-KW"/>
</dbReference>
<evidence type="ECO:0000313" key="6">
    <source>
        <dbReference type="EMBL" id="MBN9672311.1"/>
    </source>
</evidence>
<evidence type="ECO:0000256" key="2">
    <source>
        <dbReference type="ARBA" id="ARBA00023015"/>
    </source>
</evidence>
<dbReference type="SUPFAM" id="SSF46785">
    <property type="entry name" value="Winged helix' DNA-binding domain"/>
    <property type="match status" value="1"/>
</dbReference>
<organism evidence="6 7">
    <name type="scientific">Roseibium aggregatum</name>
    <dbReference type="NCBI Taxonomy" id="187304"/>
    <lineage>
        <taxon>Bacteria</taxon>
        <taxon>Pseudomonadati</taxon>
        <taxon>Pseudomonadota</taxon>
        <taxon>Alphaproteobacteria</taxon>
        <taxon>Hyphomicrobiales</taxon>
        <taxon>Stappiaceae</taxon>
        <taxon>Roseibium</taxon>
    </lineage>
</organism>
<dbReference type="AlphaFoldDB" id="A0A939J1M8"/>
<dbReference type="Proteomes" id="UP000664096">
    <property type="component" value="Unassembled WGS sequence"/>
</dbReference>
<name>A0A939J1M8_9HYPH</name>
<reference evidence="6" key="1">
    <citation type="submission" date="2020-12" db="EMBL/GenBank/DDBJ databases">
        <title>Oil enriched cultivation method for isolating marine PHA-producing bacteria.</title>
        <authorList>
            <person name="Zheng W."/>
            <person name="Yu S."/>
            <person name="Huang Y."/>
        </authorList>
    </citation>
    <scope>NUCLEOTIDE SEQUENCE</scope>
    <source>
        <strain evidence="6">SY-2-12</strain>
    </source>
</reference>
<evidence type="ECO:0000256" key="4">
    <source>
        <dbReference type="ARBA" id="ARBA00023163"/>
    </source>
</evidence>
<gene>
    <name evidence="6" type="ORF">JF539_18300</name>
</gene>
<dbReference type="Pfam" id="PF00126">
    <property type="entry name" value="HTH_1"/>
    <property type="match status" value="1"/>
</dbReference>
<dbReference type="Pfam" id="PF03466">
    <property type="entry name" value="LysR_substrate"/>
    <property type="match status" value="1"/>
</dbReference>
<evidence type="ECO:0000313" key="7">
    <source>
        <dbReference type="Proteomes" id="UP000664096"/>
    </source>
</evidence>
<dbReference type="InterPro" id="IPR036390">
    <property type="entry name" value="WH_DNA-bd_sf"/>
</dbReference>
<dbReference type="PROSITE" id="PS50931">
    <property type="entry name" value="HTH_LYSR"/>
    <property type="match status" value="1"/>
</dbReference>
<dbReference type="PANTHER" id="PTHR30419">
    <property type="entry name" value="HTH-TYPE TRANSCRIPTIONAL REGULATOR YBHD"/>
    <property type="match status" value="1"/>
</dbReference>
<accession>A0A939J1M8</accession>
<dbReference type="SUPFAM" id="SSF53850">
    <property type="entry name" value="Periplasmic binding protein-like II"/>
    <property type="match status" value="1"/>
</dbReference>
<dbReference type="PANTHER" id="PTHR30419:SF2">
    <property type="entry name" value="LYSR FAMILY TRANSCRIPTIONAL REGULATOR"/>
    <property type="match status" value="1"/>
</dbReference>
<dbReference type="RefSeq" id="WP_207142164.1">
    <property type="nucleotide sequence ID" value="NZ_JAEKJZ010000004.1"/>
</dbReference>
<evidence type="ECO:0000256" key="3">
    <source>
        <dbReference type="ARBA" id="ARBA00023125"/>
    </source>
</evidence>
<protein>
    <submittedName>
        <fullName evidence="6">LysR family transcriptional regulator</fullName>
    </submittedName>
</protein>
<dbReference type="InterPro" id="IPR005119">
    <property type="entry name" value="LysR_subst-bd"/>
</dbReference>
<dbReference type="GO" id="GO:0003700">
    <property type="term" value="F:DNA-binding transcription factor activity"/>
    <property type="evidence" value="ECO:0007669"/>
    <property type="project" value="InterPro"/>
</dbReference>
<comment type="caution">
    <text evidence="6">The sequence shown here is derived from an EMBL/GenBank/DDBJ whole genome shotgun (WGS) entry which is preliminary data.</text>
</comment>
<feature type="domain" description="HTH lysR-type" evidence="5">
    <location>
        <begin position="1"/>
        <end position="59"/>
    </location>
</feature>
<comment type="similarity">
    <text evidence="1">Belongs to the LysR transcriptional regulatory family.</text>
</comment>